<dbReference type="RefSeq" id="WP_250850823.1">
    <property type="nucleotide sequence ID" value="NZ_LJIW01000002.1"/>
</dbReference>
<sequence>MTATSDPGEIAHRAPAEPGADGVIDPGRSVRTIGGTTTSRRGRRADGAPRATASGRAEQAAERIATLVGSVRPGSRLGTKEELRTLCEVSVGTFNEALRLLQSRGLVTVRPGPGGGLFSAEQTPMVRLGNSFLALDTQEADVANAVRIRDALDPLLIEDALWHASPADISGLREHIAAMEEAVGDADLVAFVHANWRLHAAIAAISPNALLSSLYSNLLDLIEGHTLSVLPAGEGPLGEYIAHRHALHRDLVDALDRRDRDAALRLIHEHNTSLATADDAPVR</sequence>
<dbReference type="InterPro" id="IPR011711">
    <property type="entry name" value="GntR_C"/>
</dbReference>
<dbReference type="Gene3D" id="1.10.10.10">
    <property type="entry name" value="Winged helix-like DNA-binding domain superfamily/Winged helix DNA-binding domain"/>
    <property type="match status" value="1"/>
</dbReference>
<evidence type="ECO:0000313" key="7">
    <source>
        <dbReference type="Proteomes" id="UP000236520"/>
    </source>
</evidence>
<evidence type="ECO:0000256" key="4">
    <source>
        <dbReference type="SAM" id="MobiDB-lite"/>
    </source>
</evidence>
<dbReference type="GO" id="GO:0003700">
    <property type="term" value="F:DNA-binding transcription factor activity"/>
    <property type="evidence" value="ECO:0007669"/>
    <property type="project" value="InterPro"/>
</dbReference>
<feature type="compositionally biased region" description="Low complexity" evidence="4">
    <location>
        <begin position="27"/>
        <end position="39"/>
    </location>
</feature>
<dbReference type="EMBL" id="LJIW01000002">
    <property type="protein sequence ID" value="PNG90564.1"/>
    <property type="molecule type" value="Genomic_DNA"/>
</dbReference>
<evidence type="ECO:0000313" key="6">
    <source>
        <dbReference type="EMBL" id="PNG90564.1"/>
    </source>
</evidence>
<evidence type="ECO:0000259" key="5">
    <source>
        <dbReference type="PROSITE" id="PS50949"/>
    </source>
</evidence>
<dbReference type="PANTHER" id="PTHR43537">
    <property type="entry name" value="TRANSCRIPTIONAL REGULATOR, GNTR FAMILY"/>
    <property type="match status" value="1"/>
</dbReference>
<dbReference type="SUPFAM" id="SSF48008">
    <property type="entry name" value="GntR ligand-binding domain-like"/>
    <property type="match status" value="1"/>
</dbReference>
<dbReference type="Pfam" id="PF00392">
    <property type="entry name" value="GntR"/>
    <property type="match status" value="1"/>
</dbReference>
<dbReference type="Pfam" id="PF07729">
    <property type="entry name" value="FCD"/>
    <property type="match status" value="1"/>
</dbReference>
<dbReference type="SUPFAM" id="SSF46785">
    <property type="entry name" value="Winged helix' DNA-binding domain"/>
    <property type="match status" value="1"/>
</dbReference>
<protein>
    <recommendedName>
        <fullName evidence="5">HTH gntR-type domain-containing protein</fullName>
    </recommendedName>
</protein>
<keyword evidence="7" id="KW-1185">Reference proteome</keyword>
<evidence type="ECO:0000256" key="1">
    <source>
        <dbReference type="ARBA" id="ARBA00023015"/>
    </source>
</evidence>
<proteinExistence type="predicted"/>
<keyword evidence="1" id="KW-0805">Transcription regulation</keyword>
<accession>A0A2J7YRB9</accession>
<evidence type="ECO:0000256" key="2">
    <source>
        <dbReference type="ARBA" id="ARBA00023125"/>
    </source>
</evidence>
<dbReference type="InterPro" id="IPR008920">
    <property type="entry name" value="TF_FadR/GntR_C"/>
</dbReference>
<feature type="region of interest" description="Disordered" evidence="4">
    <location>
        <begin position="1"/>
        <end position="59"/>
    </location>
</feature>
<dbReference type="Proteomes" id="UP000236520">
    <property type="component" value="Unassembled WGS sequence"/>
</dbReference>
<dbReference type="Gene3D" id="1.20.120.530">
    <property type="entry name" value="GntR ligand-binding domain-like"/>
    <property type="match status" value="1"/>
</dbReference>
<dbReference type="SMART" id="SM00895">
    <property type="entry name" value="FCD"/>
    <property type="match status" value="1"/>
</dbReference>
<keyword evidence="3" id="KW-0804">Transcription</keyword>
<name>A0A2J7YRB9_STRMQ</name>
<dbReference type="PROSITE" id="PS50949">
    <property type="entry name" value="HTH_GNTR"/>
    <property type="match status" value="1"/>
</dbReference>
<keyword evidence="2" id="KW-0238">DNA-binding</keyword>
<dbReference type="GO" id="GO:0003677">
    <property type="term" value="F:DNA binding"/>
    <property type="evidence" value="ECO:0007669"/>
    <property type="project" value="UniProtKB-KW"/>
</dbReference>
<reference evidence="6 7" key="1">
    <citation type="submission" date="2015-09" db="EMBL/GenBank/DDBJ databases">
        <title>Genome sequence, genome mining and natural product profiling of a biocontrol bacterium Streptomyces malaysiensis F913.</title>
        <authorList>
            <person name="Xu Y."/>
            <person name="Wei J."/>
            <person name="Xie J."/>
            <person name="Li T."/>
            <person name="Zhou Z."/>
        </authorList>
    </citation>
    <scope>NUCLEOTIDE SEQUENCE [LARGE SCALE GENOMIC DNA]</scope>
    <source>
        <strain evidence="6 7">F913</strain>
    </source>
</reference>
<dbReference type="PANTHER" id="PTHR43537:SF5">
    <property type="entry name" value="UXU OPERON TRANSCRIPTIONAL REGULATOR"/>
    <property type="match status" value="1"/>
</dbReference>
<dbReference type="InterPro" id="IPR036388">
    <property type="entry name" value="WH-like_DNA-bd_sf"/>
</dbReference>
<dbReference type="InterPro" id="IPR000524">
    <property type="entry name" value="Tscrpt_reg_HTH_GntR"/>
</dbReference>
<organism evidence="6 7">
    <name type="scientific">Streptomyces malaysiensis</name>
    <dbReference type="NCBI Taxonomy" id="92644"/>
    <lineage>
        <taxon>Bacteria</taxon>
        <taxon>Bacillati</taxon>
        <taxon>Actinomycetota</taxon>
        <taxon>Actinomycetes</taxon>
        <taxon>Kitasatosporales</taxon>
        <taxon>Streptomycetaceae</taxon>
        <taxon>Streptomyces</taxon>
        <taxon>Streptomyces violaceusniger group</taxon>
    </lineage>
</organism>
<comment type="caution">
    <text evidence="6">The sequence shown here is derived from an EMBL/GenBank/DDBJ whole genome shotgun (WGS) entry which is preliminary data.</text>
</comment>
<evidence type="ECO:0000256" key="3">
    <source>
        <dbReference type="ARBA" id="ARBA00023163"/>
    </source>
</evidence>
<dbReference type="AlphaFoldDB" id="A0A2J7YRB9"/>
<gene>
    <name evidence="6" type="ORF">SMF913_26029</name>
</gene>
<feature type="domain" description="HTH gntR-type" evidence="5">
    <location>
        <begin position="52"/>
        <end position="122"/>
    </location>
</feature>
<dbReference type="InterPro" id="IPR036390">
    <property type="entry name" value="WH_DNA-bd_sf"/>
</dbReference>